<gene>
    <name evidence="5" type="ORF">A2803_03870</name>
</gene>
<comment type="similarity">
    <text evidence="1">Belongs to the glycosyltransferase 2 family.</text>
</comment>
<accession>A0A1F7YVF4</accession>
<evidence type="ECO:0000256" key="1">
    <source>
        <dbReference type="ARBA" id="ARBA00006739"/>
    </source>
</evidence>
<dbReference type="InterPro" id="IPR001173">
    <property type="entry name" value="Glyco_trans_2-like"/>
</dbReference>
<comment type="caution">
    <text evidence="5">The sequence shown here is derived from an EMBL/GenBank/DDBJ whole genome shotgun (WGS) entry which is preliminary data.</text>
</comment>
<reference evidence="5 6" key="1">
    <citation type="journal article" date="2016" name="Nat. Commun.">
        <title>Thousands of microbial genomes shed light on interconnected biogeochemical processes in an aquifer system.</title>
        <authorList>
            <person name="Anantharaman K."/>
            <person name="Brown C.T."/>
            <person name="Hug L.A."/>
            <person name="Sharon I."/>
            <person name="Castelle C.J."/>
            <person name="Probst A.J."/>
            <person name="Thomas B.C."/>
            <person name="Singh A."/>
            <person name="Wilkins M.J."/>
            <person name="Karaoz U."/>
            <person name="Brodie E.L."/>
            <person name="Williams K.H."/>
            <person name="Hubbard S.S."/>
            <person name="Banfield J.F."/>
        </authorList>
    </citation>
    <scope>NUCLEOTIDE SEQUENCE [LARGE SCALE GENOMIC DNA]</scope>
</reference>
<dbReference type="PANTHER" id="PTHR43179">
    <property type="entry name" value="RHAMNOSYLTRANSFERASE WBBL"/>
    <property type="match status" value="1"/>
</dbReference>
<dbReference type="PANTHER" id="PTHR43179:SF12">
    <property type="entry name" value="GALACTOFURANOSYLTRANSFERASE GLFT2"/>
    <property type="match status" value="1"/>
</dbReference>
<proteinExistence type="inferred from homology"/>
<evidence type="ECO:0000259" key="4">
    <source>
        <dbReference type="Pfam" id="PF00535"/>
    </source>
</evidence>
<evidence type="ECO:0000256" key="3">
    <source>
        <dbReference type="ARBA" id="ARBA00022679"/>
    </source>
</evidence>
<keyword evidence="3" id="KW-0808">Transferase</keyword>
<keyword evidence="2" id="KW-0328">Glycosyltransferase</keyword>
<dbReference type="SUPFAM" id="SSF53448">
    <property type="entry name" value="Nucleotide-diphospho-sugar transferases"/>
    <property type="match status" value="1"/>
</dbReference>
<dbReference type="GO" id="GO:0016757">
    <property type="term" value="F:glycosyltransferase activity"/>
    <property type="evidence" value="ECO:0007669"/>
    <property type="project" value="UniProtKB-KW"/>
</dbReference>
<dbReference type="Pfam" id="PF13489">
    <property type="entry name" value="Methyltransf_23"/>
    <property type="match status" value="1"/>
</dbReference>
<dbReference type="EMBL" id="MGGP01000028">
    <property type="protein sequence ID" value="OGM31303.1"/>
    <property type="molecule type" value="Genomic_DNA"/>
</dbReference>
<sequence>MSKIVRYFKSQRNLTAERPVALEADVLARYYFAKKYCKRKNVLDIGTGFGMGANFVANNGAKEVLGIDYNKEVIKEALRSRVKKTNFRFLDAMDLNKLTGKFGVILAFEIIEHLPLERVGEFVSKIYDSLAPGGILLLTTPNKFTSATFLGGSYNPYHVKEYTSEELKNIFQKYFSSVKILGMRCTSDKYKNKQSALESTLIHKISFVLGHFKIVREFLALIPRDMKRSVTGEENLPNLTEKDYELSESHKNATGLFVIASKSAVSNKLPSASVIIANYNGESFLSKCLKSVLATNYTNFEVIVCDDGSSDRSIEIVKEFGKTDKRLKLLRNKKNLGAAGTRNKAYAIAKNDIIVFLDNDTVVTRNWLRELVAPFSEDATVGGVQALLLDMKDKSLVQQAGAILMRQTGWSVPLHQWETYSKVKKKIKTRPIVGVSGALAVRRDVFVENLGFDEKEAVYTEDIDFSWRLWILGYKVLLSPTSHVYHFAKKVDERKRMNVNYYKIYFHLAKNSFRSILKNYETGNAIKYLAISVTVNIVRAVMVAIRRGDLSALMATFGALGWSVANLEDILKKRKYIQKTRVFSDKHIMDTVFDNRNLIEIYNDQFAQTKLLW</sequence>
<dbReference type="Pfam" id="PF00535">
    <property type="entry name" value="Glycos_transf_2"/>
    <property type="match status" value="1"/>
</dbReference>
<organism evidence="5 6">
    <name type="scientific">Candidatus Woesebacteria bacterium RIFCSPHIGHO2_01_FULL_44_21</name>
    <dbReference type="NCBI Taxonomy" id="1802503"/>
    <lineage>
        <taxon>Bacteria</taxon>
        <taxon>Candidatus Woeseibacteriota</taxon>
    </lineage>
</organism>
<protein>
    <recommendedName>
        <fullName evidence="4">Glycosyltransferase 2-like domain-containing protein</fullName>
    </recommendedName>
</protein>
<dbReference type="Proteomes" id="UP000178870">
    <property type="component" value="Unassembled WGS sequence"/>
</dbReference>
<evidence type="ECO:0000313" key="5">
    <source>
        <dbReference type="EMBL" id="OGM31303.1"/>
    </source>
</evidence>
<feature type="domain" description="Glycosyltransferase 2-like" evidence="4">
    <location>
        <begin position="273"/>
        <end position="446"/>
    </location>
</feature>
<dbReference type="AlphaFoldDB" id="A0A1F7YVF4"/>
<name>A0A1F7YVF4_9BACT</name>
<dbReference type="SUPFAM" id="SSF53335">
    <property type="entry name" value="S-adenosyl-L-methionine-dependent methyltransferases"/>
    <property type="match status" value="1"/>
</dbReference>
<dbReference type="CDD" id="cd02440">
    <property type="entry name" value="AdoMet_MTases"/>
    <property type="match status" value="1"/>
</dbReference>
<evidence type="ECO:0000313" key="6">
    <source>
        <dbReference type="Proteomes" id="UP000178870"/>
    </source>
</evidence>
<evidence type="ECO:0000256" key="2">
    <source>
        <dbReference type="ARBA" id="ARBA00022676"/>
    </source>
</evidence>
<dbReference type="InterPro" id="IPR029063">
    <property type="entry name" value="SAM-dependent_MTases_sf"/>
</dbReference>
<dbReference type="CDD" id="cd04186">
    <property type="entry name" value="GT_2_like_c"/>
    <property type="match status" value="1"/>
</dbReference>
<dbReference type="Gene3D" id="3.90.550.10">
    <property type="entry name" value="Spore Coat Polysaccharide Biosynthesis Protein SpsA, Chain A"/>
    <property type="match status" value="1"/>
</dbReference>
<dbReference type="InterPro" id="IPR029044">
    <property type="entry name" value="Nucleotide-diphossugar_trans"/>
</dbReference>
<dbReference type="Gene3D" id="3.40.50.150">
    <property type="entry name" value="Vaccinia Virus protein VP39"/>
    <property type="match status" value="1"/>
</dbReference>